<dbReference type="Pfam" id="PF08381">
    <property type="entry name" value="BRX"/>
    <property type="match status" value="1"/>
</dbReference>
<evidence type="ECO:0000256" key="1">
    <source>
        <dbReference type="ARBA" id="ARBA00022737"/>
    </source>
</evidence>
<feature type="region of interest" description="Disordered" evidence="4">
    <location>
        <begin position="154"/>
        <end position="173"/>
    </location>
</feature>
<protein>
    <recommendedName>
        <fullName evidence="5">BRX domain-containing protein</fullName>
    </recommendedName>
</protein>
<dbReference type="PANTHER" id="PTHR45641:SF19">
    <property type="entry name" value="NEPHROCYSTIN-3"/>
    <property type="match status" value="1"/>
</dbReference>
<evidence type="ECO:0000256" key="2">
    <source>
        <dbReference type="ARBA" id="ARBA00022803"/>
    </source>
</evidence>
<dbReference type="SMART" id="SM00028">
    <property type="entry name" value="TPR"/>
    <property type="match status" value="3"/>
</dbReference>
<dbReference type="Pfam" id="PF13424">
    <property type="entry name" value="TPR_12"/>
    <property type="match status" value="1"/>
</dbReference>
<sequence>MPEKGKRCRFPPLWISAATGRWAPARLHSLRQPACGAMGWLCCGSGHTLDSDHPATGLAGPKHKDSSVRAGGSHRAQPVQECYRSGSSQQHKRGQEPCPPPKQRLLAPGVSGPVGSEKVSLQYSLRSDTHLNAVDEGAAIKYVQSSLASLAQRAKAAAPRRNGSKSRSRLMTDTSYHTKEVERGVMLTWKTRFSGQGQLTRILFDRARFSKPEAARWWRKNKNELAAKYNLQLAPHADMPSPSKQAQHDQSKEAAAALLARLEKGVAEAQLAAQTLPVPAGSITQLLSRAFCLAREAAYFQPNCQALLLRACEVQKLAFKQQESSRTAIGLHRLHEVLGELVDFCAQYSRPGWLLRLESSLDDTAQFECYNDMLLDCIDDVEDRERLESRPLVWVDDSEWLRNKVLEVEEPPKVLRSAYTFARLKLLNQSADDTAFHRMVEAEVQEFYVLEVKGAHQIIRHKAMRLLWWVALKREEVPWEAFWSAIQAALPILPDTLAEPASLDEFRRLIGQADVRRPFEKAVHTNGDPGCVTAADIDVAFPPGACLVTSLRRLAGTAVEPTAEFVEARMLANGFWETSLGGTKSHRWLVAHIIDELTSPDAEVCSNAVMLVGDQSSAAATVAAAIAKDMLISGRWRGAIHADLQGVRSAEEAASRLLAALGVKSYPVQTEEVTRLTTWLQERCFAPGELGIVVDMRDVDMQPAHHHAIASLLSKVLRAAPHLHLILCSPEPFEIAGESEMPYHTVIAMSSDEALGFLKAITGTPKLGPNARVLAAACGKAPWLIQMMAASIRTGSLDPARVLALTHGMLPGPRPTRPIDSCTYEYREAMTPIYQNLQLQTLLSILAGLDAEQRDAALRLAVVPGAFCVETAARILPSLYEAPHVQALLRRLTTRHLLQHNAAQQTYRVVPALRPLLLEAAQQGRRAVFAPALMAFVEHCLRLLEFAASLKEGNAELCSLRVVDRERLVFDQLVSMAGPHLPAQTAPLYTEVLSNHMDQLTQRLSVRQQEALCSACARTAEAMGDVLGEAHCLLQLGRVGQFKEADAALGRSVQLVEQALRPDHPLVATILVERARIHTLAAKLDEAEKLLYPALYIQERAEGMDSLPVAATLLQLAGVLQRLGAYTEAMSMYQRCLSIRKRHLHSQHPDVAVALARLGQCQEQMGRLEASEGKYQEALGIWEGGLARAHPEFATLLGWMAALQTRAGIDSEAEQLYRRSLDMWQNMAVSDHPEQLASLRALSNLLTAQGRAQEVGKLRRTYSGPAAKAGLPAQVACKPQPRRLHDGREEAMHTPRASGAIVSLPFPRKSSVSSCASASSSTASRLQSERFSVKDLLMTYERPPAYNEAADGRIPLADVDFDAFSDVPEEDLTATAELDLLEAELQHSPWLAACLDDGQHAQQEQHVPLFEGLAASLQAQTQHQQGGGAAQAATIGRSTSSLSFASEGALTAGTGRPFYSHPEPQQCPNEALTAEEPQQALPPSNVTAILVLDPNFYLCWEEVPIDTYTNSTLLAWVHGLRDPLTAYPSVPEGQPLLIDHTHGPRPELPAHILTYDQLVAHAWAQGHVTVPLPSMLITAFQMTLAGPAQLGGHSAPSPLRPDQVRVTAVQNFWNAAEVAAAHGFAMVAGAHVYVGAADQDSYRLMPLPEAVFILPRVVPQIRMGGIAPVTAKYADQYAWDLATVVDMVGRFLNVTGAISVPTLEEWSILPDKVKLHSMYEEYYQGDSDHRTPPIPTVEDSELRKVMVMDERDPSIGHYIVKRQFSEGAVHVVSIAFPAEALQEEPITSGDSSSQQTAASPWRLRKPLLPLQPEDPAAGLEELAGPFVTRPMYLLEAAELMGREGCGEGWLLQPKIADMGDLEYRVYLVGGADAQGSSSDTVIVYTPSVLDDRGIYMTNMTLPIGHFWSDALEAPDGSNEAGLTDMAERLHRNRVPWECPELYDMIVKAARDGAQAMARSARFGAALPTVRHVFARVDVVMAAYYVGDEMFVVPVINEMDWLNSAGTMLPAWKTAFPVVATGLETTAAQAGMEGTFGYGLARSLAKQIVEFHTQKPSLAARHDL</sequence>
<evidence type="ECO:0000256" key="4">
    <source>
        <dbReference type="SAM" id="MobiDB-lite"/>
    </source>
</evidence>
<dbReference type="SUPFAM" id="SSF48452">
    <property type="entry name" value="TPR-like"/>
    <property type="match status" value="2"/>
</dbReference>
<comment type="caution">
    <text evidence="6">The sequence shown here is derived from an EMBL/GenBank/DDBJ whole genome shotgun (WGS) entry which is preliminary data.</text>
</comment>
<keyword evidence="2 3" id="KW-0802">TPR repeat</keyword>
<keyword evidence="1" id="KW-0677">Repeat</keyword>
<keyword evidence="7" id="KW-1185">Reference proteome</keyword>
<dbReference type="InterPro" id="IPR011990">
    <property type="entry name" value="TPR-like_helical_dom_sf"/>
</dbReference>
<proteinExistence type="predicted"/>
<evidence type="ECO:0000313" key="6">
    <source>
        <dbReference type="EMBL" id="KAK9813200.1"/>
    </source>
</evidence>
<dbReference type="InterPro" id="IPR013591">
    <property type="entry name" value="Brevis_radix_dom"/>
</dbReference>
<dbReference type="Proteomes" id="UP001489004">
    <property type="component" value="Unassembled WGS sequence"/>
</dbReference>
<name>A0AAW1PXS5_9CHLO</name>
<dbReference type="Gene3D" id="1.25.40.10">
    <property type="entry name" value="Tetratricopeptide repeat domain"/>
    <property type="match status" value="2"/>
</dbReference>
<feature type="region of interest" description="Disordered" evidence="4">
    <location>
        <begin position="54"/>
        <end position="113"/>
    </location>
</feature>
<dbReference type="PROSITE" id="PS50005">
    <property type="entry name" value="TPR"/>
    <property type="match status" value="1"/>
</dbReference>
<organism evidence="6 7">
    <name type="scientific">[Myrmecia] bisecta</name>
    <dbReference type="NCBI Taxonomy" id="41462"/>
    <lineage>
        <taxon>Eukaryota</taxon>
        <taxon>Viridiplantae</taxon>
        <taxon>Chlorophyta</taxon>
        <taxon>core chlorophytes</taxon>
        <taxon>Trebouxiophyceae</taxon>
        <taxon>Trebouxiales</taxon>
        <taxon>Trebouxiaceae</taxon>
        <taxon>Myrmecia</taxon>
    </lineage>
</organism>
<feature type="domain" description="BRX" evidence="5">
    <location>
        <begin position="175"/>
        <end position="230"/>
    </location>
</feature>
<dbReference type="PROSITE" id="PS51514">
    <property type="entry name" value="BRX"/>
    <property type="match status" value="1"/>
</dbReference>
<reference evidence="6 7" key="1">
    <citation type="journal article" date="2024" name="Nat. Commun.">
        <title>Phylogenomics reveals the evolutionary origins of lichenization in chlorophyte algae.</title>
        <authorList>
            <person name="Puginier C."/>
            <person name="Libourel C."/>
            <person name="Otte J."/>
            <person name="Skaloud P."/>
            <person name="Haon M."/>
            <person name="Grisel S."/>
            <person name="Petersen M."/>
            <person name="Berrin J.G."/>
            <person name="Delaux P.M."/>
            <person name="Dal Grande F."/>
            <person name="Keller J."/>
        </authorList>
    </citation>
    <scope>NUCLEOTIDE SEQUENCE [LARGE SCALE GENOMIC DNA]</scope>
    <source>
        <strain evidence="6 7">SAG 2043</strain>
    </source>
</reference>
<dbReference type="PANTHER" id="PTHR45641">
    <property type="entry name" value="TETRATRICOPEPTIDE REPEAT PROTEIN (AFU_ORTHOLOGUE AFUA_6G03870)"/>
    <property type="match status" value="1"/>
</dbReference>
<evidence type="ECO:0000256" key="3">
    <source>
        <dbReference type="PROSITE-ProRule" id="PRU00339"/>
    </source>
</evidence>
<gene>
    <name evidence="6" type="ORF">WJX72_010477</name>
</gene>
<evidence type="ECO:0000313" key="7">
    <source>
        <dbReference type="Proteomes" id="UP001489004"/>
    </source>
</evidence>
<dbReference type="InterPro" id="IPR019734">
    <property type="entry name" value="TPR_rpt"/>
</dbReference>
<evidence type="ECO:0000259" key="5">
    <source>
        <dbReference type="PROSITE" id="PS51514"/>
    </source>
</evidence>
<feature type="repeat" description="TPR" evidence="3">
    <location>
        <begin position="1110"/>
        <end position="1143"/>
    </location>
</feature>
<dbReference type="EMBL" id="JALJOR010000008">
    <property type="protein sequence ID" value="KAK9813200.1"/>
    <property type="molecule type" value="Genomic_DNA"/>
</dbReference>
<accession>A0AAW1PXS5</accession>